<dbReference type="Pfam" id="PF10531">
    <property type="entry name" value="SLBB"/>
    <property type="match status" value="1"/>
</dbReference>
<feature type="compositionally biased region" description="Gly residues" evidence="1">
    <location>
        <begin position="124"/>
        <end position="140"/>
    </location>
</feature>
<evidence type="ECO:0000313" key="4">
    <source>
        <dbReference type="Proteomes" id="UP000620075"/>
    </source>
</evidence>
<accession>A0A934KDG0</accession>
<dbReference type="InterPro" id="IPR019554">
    <property type="entry name" value="Soluble_ligand-bd"/>
</dbReference>
<dbReference type="RefSeq" id="WP_338176021.1">
    <property type="nucleotide sequence ID" value="NZ_JAEKNQ010000005.1"/>
</dbReference>
<dbReference type="SUPFAM" id="SSF47781">
    <property type="entry name" value="RuvA domain 2-like"/>
    <property type="match status" value="1"/>
</dbReference>
<comment type="caution">
    <text evidence="3">The sequence shown here is derived from an EMBL/GenBank/DDBJ whole genome shotgun (WGS) entry which is preliminary data.</text>
</comment>
<proteinExistence type="predicted"/>
<dbReference type="AlphaFoldDB" id="A0A934KDG0"/>
<dbReference type="EMBL" id="JAEKNQ010000005">
    <property type="protein sequence ID" value="MBJ7601667.1"/>
    <property type="molecule type" value="Genomic_DNA"/>
</dbReference>
<organism evidence="3 4">
    <name type="scientific">Candidatus Dormiibacter inghamiae</name>
    <dbReference type="NCBI Taxonomy" id="3127013"/>
    <lineage>
        <taxon>Bacteria</taxon>
        <taxon>Bacillati</taxon>
        <taxon>Candidatus Dormiibacterota</taxon>
        <taxon>Candidatus Dormibacteria</taxon>
        <taxon>Candidatus Dormibacterales</taxon>
        <taxon>Candidatus Dormibacteraceae</taxon>
        <taxon>Candidatus Dormiibacter</taxon>
    </lineage>
</organism>
<name>A0A934KDG0_9BACT</name>
<evidence type="ECO:0000259" key="2">
    <source>
        <dbReference type="Pfam" id="PF10531"/>
    </source>
</evidence>
<protein>
    <submittedName>
        <fullName evidence="3">Helix-hairpin-helix domain-containing protein</fullName>
    </submittedName>
</protein>
<sequence>MFRRPRLVQGWPRLLLLILPALALAALLTGLYLSGRPASAGAQVTQPAAVDVAAAVPKSSGLLVQVSGAVQKPGLYRLAKGERVYAAIAAAGGLTAEADPERLPPLAARLKDGQQVKVPARGTTGSGRTTGGSRSTGGSGSISSAAVAKTDLNNATAEELTAVPGFSPELAAAVVNYRDQYGAFTNLKQLVTLLGMSQDAYKHAKPHLHL</sequence>
<dbReference type="Gene3D" id="3.10.560.10">
    <property type="entry name" value="Outer membrane lipoprotein wza domain like"/>
    <property type="match status" value="1"/>
</dbReference>
<reference evidence="3 4" key="1">
    <citation type="submission" date="2020-10" db="EMBL/GenBank/DDBJ databases">
        <title>Ca. Dormibacterota MAGs.</title>
        <authorList>
            <person name="Montgomery K."/>
        </authorList>
    </citation>
    <scope>NUCLEOTIDE SEQUENCE [LARGE SCALE GENOMIC DNA]</scope>
    <source>
        <strain evidence="3">SC8811_S16_3</strain>
    </source>
</reference>
<evidence type="ECO:0000313" key="3">
    <source>
        <dbReference type="EMBL" id="MBJ7601667.1"/>
    </source>
</evidence>
<dbReference type="GO" id="GO:0015628">
    <property type="term" value="P:protein secretion by the type II secretion system"/>
    <property type="evidence" value="ECO:0007669"/>
    <property type="project" value="TreeGrafter"/>
</dbReference>
<dbReference type="Pfam" id="PF12836">
    <property type="entry name" value="HHH_3"/>
    <property type="match status" value="1"/>
</dbReference>
<dbReference type="PANTHER" id="PTHR21180">
    <property type="entry name" value="ENDONUCLEASE/EXONUCLEASE/PHOSPHATASE FAMILY DOMAIN-CONTAINING PROTEIN 1"/>
    <property type="match status" value="1"/>
</dbReference>
<dbReference type="Gene3D" id="1.10.150.320">
    <property type="entry name" value="Photosystem II 12 kDa extrinsic protein"/>
    <property type="match status" value="1"/>
</dbReference>
<dbReference type="Proteomes" id="UP000620075">
    <property type="component" value="Unassembled WGS sequence"/>
</dbReference>
<gene>
    <name evidence="3" type="ORF">JF888_00465</name>
</gene>
<dbReference type="InterPro" id="IPR010994">
    <property type="entry name" value="RuvA_2-like"/>
</dbReference>
<evidence type="ECO:0000256" key="1">
    <source>
        <dbReference type="SAM" id="MobiDB-lite"/>
    </source>
</evidence>
<dbReference type="PANTHER" id="PTHR21180:SF32">
    <property type="entry name" value="ENDONUCLEASE_EXONUCLEASE_PHOSPHATASE FAMILY DOMAIN-CONTAINING PROTEIN 1"/>
    <property type="match status" value="1"/>
</dbReference>
<dbReference type="InterPro" id="IPR051675">
    <property type="entry name" value="Endo/Exo/Phosphatase_dom_1"/>
</dbReference>
<feature type="domain" description="Soluble ligand binding" evidence="2">
    <location>
        <begin position="64"/>
        <end position="102"/>
    </location>
</feature>
<dbReference type="GO" id="GO:0015627">
    <property type="term" value="C:type II protein secretion system complex"/>
    <property type="evidence" value="ECO:0007669"/>
    <property type="project" value="TreeGrafter"/>
</dbReference>
<feature type="region of interest" description="Disordered" evidence="1">
    <location>
        <begin position="118"/>
        <end position="143"/>
    </location>
</feature>